<dbReference type="InterPro" id="IPR050710">
    <property type="entry name" value="Band7/mec-2_domain"/>
</dbReference>
<evidence type="ECO:0000313" key="4">
    <source>
        <dbReference type="Proteomes" id="UP000789595"/>
    </source>
</evidence>
<dbReference type="Gene3D" id="3.30.479.30">
    <property type="entry name" value="Band 7 domain"/>
    <property type="match status" value="1"/>
</dbReference>
<reference evidence="2" key="1">
    <citation type="submission" date="2021-01" db="EMBL/GenBank/DDBJ databases">
        <authorList>
            <person name="Corre E."/>
            <person name="Pelletier E."/>
            <person name="Niang G."/>
            <person name="Scheremetjew M."/>
            <person name="Finn R."/>
            <person name="Kale V."/>
            <person name="Holt S."/>
            <person name="Cochrane G."/>
            <person name="Meng A."/>
            <person name="Brown T."/>
            <person name="Cohen L."/>
        </authorList>
    </citation>
    <scope>NUCLEOTIDE SEQUENCE</scope>
    <source>
        <strain evidence="2">CCMP1756</strain>
    </source>
</reference>
<feature type="domain" description="Band 7" evidence="1">
    <location>
        <begin position="7"/>
        <end position="166"/>
    </location>
</feature>
<dbReference type="SUPFAM" id="SSF117892">
    <property type="entry name" value="Band 7/SPFH domain"/>
    <property type="match status" value="1"/>
</dbReference>
<keyword evidence="4" id="KW-1185">Reference proteome</keyword>
<evidence type="ECO:0000259" key="1">
    <source>
        <dbReference type="SMART" id="SM00244"/>
    </source>
</evidence>
<evidence type="ECO:0000313" key="3">
    <source>
        <dbReference type="EMBL" id="CAH0370019.1"/>
    </source>
</evidence>
<dbReference type="SMART" id="SM00244">
    <property type="entry name" value="PHB"/>
    <property type="match status" value="1"/>
</dbReference>
<organism evidence="2">
    <name type="scientific">Pelagomonas calceolata</name>
    <dbReference type="NCBI Taxonomy" id="35677"/>
    <lineage>
        <taxon>Eukaryota</taxon>
        <taxon>Sar</taxon>
        <taxon>Stramenopiles</taxon>
        <taxon>Ochrophyta</taxon>
        <taxon>Pelagophyceae</taxon>
        <taxon>Pelagomonadales</taxon>
        <taxon>Pelagomonadaceae</taxon>
        <taxon>Pelagomonas</taxon>
    </lineage>
</organism>
<dbReference type="CDD" id="cd03407">
    <property type="entry name" value="SPFH_like_u4"/>
    <property type="match status" value="1"/>
</dbReference>
<dbReference type="InterPro" id="IPR036013">
    <property type="entry name" value="Band_7/SPFH_dom_sf"/>
</dbReference>
<dbReference type="OrthoDB" id="434619at2759"/>
<dbReference type="InterPro" id="IPR001107">
    <property type="entry name" value="Band_7"/>
</dbReference>
<dbReference type="Pfam" id="PF01145">
    <property type="entry name" value="Band_7"/>
    <property type="match status" value="1"/>
</dbReference>
<name>A0A6S8S5L6_9STRA</name>
<reference evidence="3" key="2">
    <citation type="submission" date="2021-11" db="EMBL/GenBank/DDBJ databases">
        <authorList>
            <consortium name="Genoscope - CEA"/>
            <person name="William W."/>
        </authorList>
    </citation>
    <scope>NUCLEOTIDE SEQUENCE</scope>
</reference>
<dbReference type="EMBL" id="CAKKNE010000002">
    <property type="protein sequence ID" value="CAH0370019.1"/>
    <property type="molecule type" value="Genomic_DNA"/>
</dbReference>
<gene>
    <name evidence="2" type="ORF">PCAL00307_LOCUS4005</name>
    <name evidence="3" type="ORF">PECAL_2P31670</name>
</gene>
<dbReference type="PANTHER" id="PTHR43327:SF31">
    <property type="entry name" value="HYPERSENSITIVE-INDUCED RESPONSE PROTEIN 2"/>
    <property type="match status" value="1"/>
</dbReference>
<accession>A0A6S8S5L6</accession>
<evidence type="ECO:0000313" key="2">
    <source>
        <dbReference type="EMBL" id="CAE0688571.1"/>
    </source>
</evidence>
<dbReference type="PANTHER" id="PTHR43327">
    <property type="entry name" value="STOMATIN-LIKE PROTEIN 2, MITOCHONDRIAL"/>
    <property type="match status" value="1"/>
</dbReference>
<dbReference type="Proteomes" id="UP000789595">
    <property type="component" value="Unassembled WGS sequence"/>
</dbReference>
<proteinExistence type="predicted"/>
<dbReference type="EMBL" id="HBIW01004917">
    <property type="protein sequence ID" value="CAE0688571.1"/>
    <property type="molecule type" value="Transcribed_RNA"/>
</dbReference>
<dbReference type="AlphaFoldDB" id="A0A6S8S5L6"/>
<sequence>MACNQCFCLACVRTNTVALVERCGKFQAIKGPGCQCLVWPVDSIVGRVSLRVRQLDVNCETKTKDNVFVNVVISVQYQVVLEKAFDAFYKLANPEIQIQAYVFDVVRSELPKMELDESFSNKEQLANEVKHHLDETMMSFGYSIIKALVTDISPDARVKMSMNEINASRRLREAAKEKAEADKIVQVKAAEADAESKYLSGVGVARQRQAIVGGLQDSIIEFSGEIAGTTPKDVMDLLLLTQYFDMLKDVGSSGSGGKTLFLPHAPSAVGDLQDSLKNGLMGSLNK</sequence>
<protein>
    <recommendedName>
        <fullName evidence="1">Band 7 domain-containing protein</fullName>
    </recommendedName>
</protein>